<dbReference type="KEGG" id="cfus:CYFUS_000520"/>
<reference evidence="1 2" key="1">
    <citation type="submission" date="2017-06" db="EMBL/GenBank/DDBJ databases">
        <title>Sequencing and comparative analysis of myxobacterial genomes.</title>
        <authorList>
            <person name="Rupp O."/>
            <person name="Goesmann A."/>
            <person name="Sogaard-Andersen L."/>
        </authorList>
    </citation>
    <scope>NUCLEOTIDE SEQUENCE [LARGE SCALE GENOMIC DNA]</scope>
    <source>
        <strain evidence="1 2">DSM 52655</strain>
    </source>
</reference>
<dbReference type="Proteomes" id="UP000217257">
    <property type="component" value="Chromosome"/>
</dbReference>
<protein>
    <submittedName>
        <fullName evidence="1">Uncharacterized protein</fullName>
    </submittedName>
</protein>
<proteinExistence type="predicted"/>
<dbReference type="EMBL" id="CP022098">
    <property type="protein sequence ID" value="ATB35108.1"/>
    <property type="molecule type" value="Genomic_DNA"/>
</dbReference>
<gene>
    <name evidence="1" type="ORF">CYFUS_000520</name>
</gene>
<dbReference type="AlphaFoldDB" id="A0A250IV13"/>
<evidence type="ECO:0000313" key="2">
    <source>
        <dbReference type="Proteomes" id="UP000217257"/>
    </source>
</evidence>
<accession>A0A250IV13</accession>
<sequence>MIEAKRRLRTNGSWAAQFRGNLLAHGQPPPADLLAIIVPDRLYIWRSSEPPHAPPTYEIDTRPLLAPYFERIGVRPEQIQPMAFEVLVSWWLNDLARGDVAPVTQELSKSGLLDAVSGAQILHEYPA</sequence>
<evidence type="ECO:0000313" key="1">
    <source>
        <dbReference type="EMBL" id="ATB35108.1"/>
    </source>
</evidence>
<name>A0A250IV13_9BACT</name>
<organism evidence="1 2">
    <name type="scientific">Cystobacter fuscus</name>
    <dbReference type="NCBI Taxonomy" id="43"/>
    <lineage>
        <taxon>Bacteria</taxon>
        <taxon>Pseudomonadati</taxon>
        <taxon>Myxococcota</taxon>
        <taxon>Myxococcia</taxon>
        <taxon>Myxococcales</taxon>
        <taxon>Cystobacterineae</taxon>
        <taxon>Archangiaceae</taxon>
        <taxon>Cystobacter</taxon>
    </lineage>
</organism>